<dbReference type="RefSeq" id="WP_091212004.1">
    <property type="nucleotide sequence ID" value="NZ_FOCL01000005.1"/>
</dbReference>
<proteinExistence type="predicted"/>
<dbReference type="SUPFAM" id="SSF51430">
    <property type="entry name" value="NAD(P)-linked oxidoreductase"/>
    <property type="match status" value="1"/>
</dbReference>
<feature type="domain" description="NADP-dependent oxidoreductase" evidence="1">
    <location>
        <begin position="16"/>
        <end position="259"/>
    </location>
</feature>
<name>A0A1H8LLE6_9SPHI</name>
<dbReference type="PANTHER" id="PTHR43312:SF1">
    <property type="entry name" value="NADP-DEPENDENT OXIDOREDUCTASE DOMAIN-CONTAINING PROTEIN"/>
    <property type="match status" value="1"/>
</dbReference>
<dbReference type="EMBL" id="FOCL01000005">
    <property type="protein sequence ID" value="SEO05899.1"/>
    <property type="molecule type" value="Genomic_DNA"/>
</dbReference>
<dbReference type="Proteomes" id="UP000198942">
    <property type="component" value="Unassembled WGS sequence"/>
</dbReference>
<gene>
    <name evidence="2" type="ORF">SAMN05192574_105149</name>
</gene>
<protein>
    <submittedName>
        <fullName evidence="2">Predicted oxidoreductase</fullName>
    </submittedName>
</protein>
<keyword evidence="3" id="KW-1185">Reference proteome</keyword>
<dbReference type="OrthoDB" id="9783572at2"/>
<dbReference type="CDD" id="cd19095">
    <property type="entry name" value="AKR_PA4992-like"/>
    <property type="match status" value="1"/>
</dbReference>
<dbReference type="Gene3D" id="3.20.20.100">
    <property type="entry name" value="NADP-dependent oxidoreductase domain"/>
    <property type="match status" value="1"/>
</dbReference>
<dbReference type="InterPro" id="IPR036812">
    <property type="entry name" value="NAD(P)_OxRdtase_dom_sf"/>
</dbReference>
<dbReference type="InterPro" id="IPR053135">
    <property type="entry name" value="AKR2_Oxidoreductase"/>
</dbReference>
<evidence type="ECO:0000313" key="2">
    <source>
        <dbReference type="EMBL" id="SEO05899.1"/>
    </source>
</evidence>
<accession>A0A1H8LLE6</accession>
<dbReference type="AlphaFoldDB" id="A0A1H8LLE6"/>
<sequence length="273" mass="30877">MLKRIIPSSGEELPVIGLGTWQTFDASNSKAYPTLESVLHKMHTSGGSLIDSSPMYGRSEQVIGDITSQMDIADQYFYATKVWTRGLQEGIRQMENSMLKMKRKRLDLIQIHNLTDWQTHLPILQRWKETKRIRYTGITHYTDSSHEELEQIMRAQKVDFVQFNFSLSERHAEKRLLDAAADLGVATLINRPLGSGNLFNKVKGKALPGWAEELGIETWSAYFLKYIISHPAVTCVIPATADVAHAIDNFNAGDGELPDPATREKMVAYLKRL</sequence>
<reference evidence="3" key="1">
    <citation type="submission" date="2016-10" db="EMBL/GenBank/DDBJ databases">
        <authorList>
            <person name="Varghese N."/>
            <person name="Submissions S."/>
        </authorList>
    </citation>
    <scope>NUCLEOTIDE SEQUENCE [LARGE SCALE GENOMIC DNA]</scope>
    <source>
        <strain evidence="3">Gh-48</strain>
    </source>
</reference>
<evidence type="ECO:0000313" key="3">
    <source>
        <dbReference type="Proteomes" id="UP000198942"/>
    </source>
</evidence>
<evidence type="ECO:0000259" key="1">
    <source>
        <dbReference type="Pfam" id="PF00248"/>
    </source>
</evidence>
<dbReference type="STRING" id="551995.SAMN05192574_105149"/>
<dbReference type="Pfam" id="PF00248">
    <property type="entry name" value="Aldo_ket_red"/>
    <property type="match status" value="1"/>
</dbReference>
<organism evidence="2 3">
    <name type="scientific">Mucilaginibacter gossypiicola</name>
    <dbReference type="NCBI Taxonomy" id="551995"/>
    <lineage>
        <taxon>Bacteria</taxon>
        <taxon>Pseudomonadati</taxon>
        <taxon>Bacteroidota</taxon>
        <taxon>Sphingobacteriia</taxon>
        <taxon>Sphingobacteriales</taxon>
        <taxon>Sphingobacteriaceae</taxon>
        <taxon>Mucilaginibacter</taxon>
    </lineage>
</organism>
<dbReference type="PANTHER" id="PTHR43312">
    <property type="entry name" value="D-THREO-ALDOSE 1-DEHYDROGENASE"/>
    <property type="match status" value="1"/>
</dbReference>
<dbReference type="InterPro" id="IPR023210">
    <property type="entry name" value="NADP_OxRdtase_dom"/>
</dbReference>